<reference evidence="2" key="3">
    <citation type="submission" date="2022-06" db="UniProtKB">
        <authorList>
            <consortium name="EnsemblPlants"/>
        </authorList>
    </citation>
    <scope>IDENTIFICATION</scope>
</reference>
<name>A0A8R7PJS8_TRIUA</name>
<evidence type="ECO:0000313" key="2">
    <source>
        <dbReference type="EnsemblPlants" id="TuG1812G0200004895.01.T01"/>
    </source>
</evidence>
<protein>
    <submittedName>
        <fullName evidence="2">Uncharacterized protein</fullName>
    </submittedName>
</protein>
<organism evidence="2 3">
    <name type="scientific">Triticum urartu</name>
    <name type="common">Red wild einkorn</name>
    <name type="synonym">Crithodium urartu</name>
    <dbReference type="NCBI Taxonomy" id="4572"/>
    <lineage>
        <taxon>Eukaryota</taxon>
        <taxon>Viridiplantae</taxon>
        <taxon>Streptophyta</taxon>
        <taxon>Embryophyta</taxon>
        <taxon>Tracheophyta</taxon>
        <taxon>Spermatophyta</taxon>
        <taxon>Magnoliopsida</taxon>
        <taxon>Liliopsida</taxon>
        <taxon>Poales</taxon>
        <taxon>Poaceae</taxon>
        <taxon>BOP clade</taxon>
        <taxon>Pooideae</taxon>
        <taxon>Triticodae</taxon>
        <taxon>Triticeae</taxon>
        <taxon>Triticinae</taxon>
        <taxon>Triticum</taxon>
    </lineage>
</organism>
<accession>A0A8R7PJS8</accession>
<feature type="region of interest" description="Disordered" evidence="1">
    <location>
        <begin position="101"/>
        <end position="141"/>
    </location>
</feature>
<evidence type="ECO:0000313" key="3">
    <source>
        <dbReference type="Proteomes" id="UP000015106"/>
    </source>
</evidence>
<evidence type="ECO:0000256" key="1">
    <source>
        <dbReference type="SAM" id="MobiDB-lite"/>
    </source>
</evidence>
<dbReference type="Gramene" id="TuG1812G0200004895.01.T01">
    <property type="protein sequence ID" value="TuG1812G0200004895.01.T01"/>
    <property type="gene ID" value="TuG1812G0200004895.01"/>
</dbReference>
<reference evidence="2" key="2">
    <citation type="submission" date="2018-03" db="EMBL/GenBank/DDBJ databases">
        <title>The Triticum urartu genome reveals the dynamic nature of wheat genome evolution.</title>
        <authorList>
            <person name="Ling H."/>
            <person name="Ma B."/>
            <person name="Shi X."/>
            <person name="Liu H."/>
            <person name="Dong L."/>
            <person name="Sun H."/>
            <person name="Cao Y."/>
            <person name="Gao Q."/>
            <person name="Zheng S."/>
            <person name="Li Y."/>
            <person name="Yu Y."/>
            <person name="Du H."/>
            <person name="Qi M."/>
            <person name="Li Y."/>
            <person name="Yu H."/>
            <person name="Cui Y."/>
            <person name="Wang N."/>
            <person name="Chen C."/>
            <person name="Wu H."/>
            <person name="Zhao Y."/>
            <person name="Zhang J."/>
            <person name="Li Y."/>
            <person name="Zhou W."/>
            <person name="Zhang B."/>
            <person name="Hu W."/>
            <person name="Eijk M."/>
            <person name="Tang J."/>
            <person name="Witsenboer H."/>
            <person name="Zhao S."/>
            <person name="Li Z."/>
            <person name="Zhang A."/>
            <person name="Wang D."/>
            <person name="Liang C."/>
        </authorList>
    </citation>
    <scope>NUCLEOTIDE SEQUENCE [LARGE SCALE GENOMIC DNA]</scope>
    <source>
        <strain evidence="2">cv. G1812</strain>
    </source>
</reference>
<sequence>MAGRRSCRQGSSCKQPRCRCCRGRCGRRSRALAWCSAPPTCRTRIPCRARTRWRRGRTTAARTPTSRWRRRRLVSRCPSTCSARRSAGSRCLVAPACSRCGAGPRTAGRPAPASSSTPGVPRRHRHARRCAPAGTGSPWAR</sequence>
<feature type="compositionally biased region" description="Low complexity" evidence="1">
    <location>
        <begin position="101"/>
        <end position="119"/>
    </location>
</feature>
<dbReference type="AlphaFoldDB" id="A0A8R7PJS8"/>
<reference evidence="3" key="1">
    <citation type="journal article" date="2013" name="Nature">
        <title>Draft genome of the wheat A-genome progenitor Triticum urartu.</title>
        <authorList>
            <person name="Ling H.Q."/>
            <person name="Zhao S."/>
            <person name="Liu D."/>
            <person name="Wang J."/>
            <person name="Sun H."/>
            <person name="Zhang C."/>
            <person name="Fan H."/>
            <person name="Li D."/>
            <person name="Dong L."/>
            <person name="Tao Y."/>
            <person name="Gao C."/>
            <person name="Wu H."/>
            <person name="Li Y."/>
            <person name="Cui Y."/>
            <person name="Guo X."/>
            <person name="Zheng S."/>
            <person name="Wang B."/>
            <person name="Yu K."/>
            <person name="Liang Q."/>
            <person name="Yang W."/>
            <person name="Lou X."/>
            <person name="Chen J."/>
            <person name="Feng M."/>
            <person name="Jian J."/>
            <person name="Zhang X."/>
            <person name="Luo G."/>
            <person name="Jiang Y."/>
            <person name="Liu J."/>
            <person name="Wang Z."/>
            <person name="Sha Y."/>
            <person name="Zhang B."/>
            <person name="Wu H."/>
            <person name="Tang D."/>
            <person name="Shen Q."/>
            <person name="Xue P."/>
            <person name="Zou S."/>
            <person name="Wang X."/>
            <person name="Liu X."/>
            <person name="Wang F."/>
            <person name="Yang Y."/>
            <person name="An X."/>
            <person name="Dong Z."/>
            <person name="Zhang K."/>
            <person name="Zhang X."/>
            <person name="Luo M.C."/>
            <person name="Dvorak J."/>
            <person name="Tong Y."/>
            <person name="Wang J."/>
            <person name="Yang H."/>
            <person name="Li Z."/>
            <person name="Wang D."/>
            <person name="Zhang A."/>
            <person name="Wang J."/>
        </authorList>
    </citation>
    <scope>NUCLEOTIDE SEQUENCE</scope>
    <source>
        <strain evidence="3">cv. G1812</strain>
    </source>
</reference>
<dbReference type="EnsemblPlants" id="TuG1812G0200004895.01.T01">
    <property type="protein sequence ID" value="TuG1812G0200004895.01.T01"/>
    <property type="gene ID" value="TuG1812G0200004895.01"/>
</dbReference>
<keyword evidence="3" id="KW-1185">Reference proteome</keyword>
<proteinExistence type="predicted"/>
<dbReference type="Proteomes" id="UP000015106">
    <property type="component" value="Chromosome 2"/>
</dbReference>